<evidence type="ECO:0000256" key="1">
    <source>
        <dbReference type="SAM" id="Phobius"/>
    </source>
</evidence>
<dbReference type="AlphaFoldDB" id="A0A7Y4L5C8"/>
<keyword evidence="1" id="KW-0812">Transmembrane</keyword>
<evidence type="ECO:0000313" key="5">
    <source>
        <dbReference type="Proteomes" id="UP000553957"/>
    </source>
</evidence>
<reference evidence="3 4" key="1">
    <citation type="submission" date="2020-05" db="EMBL/GenBank/DDBJ databases">
        <title>Genome sequence of Kribbella sandramycini ATCC 39419.</title>
        <authorList>
            <person name="Maclea K.S."/>
            <person name="Fair J.L."/>
        </authorList>
    </citation>
    <scope>NUCLEOTIDE SEQUENCE [LARGE SCALE GENOMIC DNA]</scope>
    <source>
        <strain evidence="3 4">ATCC 39419</strain>
    </source>
</reference>
<proteinExistence type="predicted"/>
<evidence type="ECO:0000313" key="3">
    <source>
        <dbReference type="EMBL" id="NOL44678.1"/>
    </source>
</evidence>
<name>A0A7Y4L5C8_9ACTN</name>
<dbReference type="RefSeq" id="WP_171677924.1">
    <property type="nucleotide sequence ID" value="NZ_BAAAGT010000008.1"/>
</dbReference>
<organism evidence="3 4">
    <name type="scientific">Kribbella sandramycini</name>
    <dbReference type="NCBI Taxonomy" id="60450"/>
    <lineage>
        <taxon>Bacteria</taxon>
        <taxon>Bacillati</taxon>
        <taxon>Actinomycetota</taxon>
        <taxon>Actinomycetes</taxon>
        <taxon>Propionibacteriales</taxon>
        <taxon>Kribbellaceae</taxon>
        <taxon>Kribbella</taxon>
    </lineage>
</organism>
<dbReference type="EMBL" id="JACHKF010000001">
    <property type="protein sequence ID" value="MBB6566956.1"/>
    <property type="molecule type" value="Genomic_DNA"/>
</dbReference>
<keyword evidence="1" id="KW-1133">Transmembrane helix</keyword>
<dbReference type="EMBL" id="JABJRC010000009">
    <property type="protein sequence ID" value="NOL44678.1"/>
    <property type="molecule type" value="Genomic_DNA"/>
</dbReference>
<gene>
    <name evidence="2" type="ORF">HNR71_002593</name>
    <name evidence="3" type="ORF">HPO96_30960</name>
</gene>
<accession>A0A7Y4L5C8</accession>
<comment type="caution">
    <text evidence="3">The sequence shown here is derived from an EMBL/GenBank/DDBJ whole genome shotgun (WGS) entry which is preliminary data.</text>
</comment>
<evidence type="ECO:0000313" key="2">
    <source>
        <dbReference type="EMBL" id="MBB6566956.1"/>
    </source>
</evidence>
<keyword evidence="4" id="KW-1185">Reference proteome</keyword>
<dbReference type="Proteomes" id="UP000534306">
    <property type="component" value="Unassembled WGS sequence"/>
</dbReference>
<evidence type="ECO:0000313" key="4">
    <source>
        <dbReference type="Proteomes" id="UP000534306"/>
    </source>
</evidence>
<dbReference type="Proteomes" id="UP000553957">
    <property type="component" value="Unassembled WGS sequence"/>
</dbReference>
<keyword evidence="1" id="KW-0472">Membrane</keyword>
<feature type="transmembrane region" description="Helical" evidence="1">
    <location>
        <begin position="115"/>
        <end position="134"/>
    </location>
</feature>
<feature type="transmembrane region" description="Helical" evidence="1">
    <location>
        <begin position="12"/>
        <end position="35"/>
    </location>
</feature>
<protein>
    <submittedName>
        <fullName evidence="3">DUF3592 domain-containing protein</fullName>
    </submittedName>
</protein>
<reference evidence="2 5" key="2">
    <citation type="submission" date="2020-08" db="EMBL/GenBank/DDBJ databases">
        <title>Sequencing the genomes of 1000 actinobacteria strains.</title>
        <authorList>
            <person name="Klenk H.-P."/>
        </authorList>
    </citation>
    <scope>NUCLEOTIDE SEQUENCE [LARGE SCALE GENOMIC DNA]</scope>
    <source>
        <strain evidence="2 5">DSM 15626</strain>
    </source>
</reference>
<sequence>MGEQEKRRGLLGRGWTLTGAVCLLFSLVIAAIGGFQVVDEYWLRQRGEVVTGTVLDEWGSRDSSIEVRYVTRTGETYVETTSNYVDAEVGKSIQIIYDPGKPQRMHGADWAPDPWSTAALYGLTSLAFLAFGVAKLRDSQS</sequence>